<organism evidence="2 3">
    <name type="scientific">Oryzias melastigma</name>
    <name type="common">Marine medaka</name>
    <dbReference type="NCBI Taxonomy" id="30732"/>
    <lineage>
        <taxon>Eukaryota</taxon>
        <taxon>Metazoa</taxon>
        <taxon>Chordata</taxon>
        <taxon>Craniata</taxon>
        <taxon>Vertebrata</taxon>
        <taxon>Euteleostomi</taxon>
        <taxon>Actinopterygii</taxon>
        <taxon>Neopterygii</taxon>
        <taxon>Teleostei</taxon>
        <taxon>Neoteleostei</taxon>
        <taxon>Acanthomorphata</taxon>
        <taxon>Ovalentaria</taxon>
        <taxon>Atherinomorphae</taxon>
        <taxon>Beloniformes</taxon>
        <taxon>Adrianichthyidae</taxon>
        <taxon>Oryziinae</taxon>
        <taxon>Oryzias</taxon>
    </lineage>
</organism>
<dbReference type="Ensembl" id="ENSOMET00000014636.1">
    <property type="protein sequence ID" value="ENSOMEP00000001168.1"/>
    <property type="gene ID" value="ENSOMEG00000002073.1"/>
</dbReference>
<evidence type="ECO:0000256" key="1">
    <source>
        <dbReference type="SAM" id="MobiDB-lite"/>
    </source>
</evidence>
<feature type="compositionally biased region" description="Basic and acidic residues" evidence="1">
    <location>
        <begin position="111"/>
        <end position="129"/>
    </location>
</feature>
<feature type="region of interest" description="Disordered" evidence="1">
    <location>
        <begin position="413"/>
        <end position="441"/>
    </location>
</feature>
<dbReference type="AlphaFoldDB" id="A0A3B3B806"/>
<feature type="compositionally biased region" description="Basic and acidic residues" evidence="1">
    <location>
        <begin position="136"/>
        <end position="154"/>
    </location>
</feature>
<sequence>MFGGREGFPPDFRARDGMNFGPMGHMGPRPHPPMDMRRMGGPPMRGRDLDLHEMHEREAGRDFFRPRNEPDMSFGRHFDMPMRDKPMNPPGFPGPGRDLDNMGGRGMPSREPNHRFMDMRDRDPLHSDMPRFGNPDGRRGFPADRNEPFRDMYDRPPMGPGSADPFNMDLPPHERRMMDTDRRGPPPFNPRGRFDSDMDFRNRPGPPVEFRGRDRSPLQFGKNDVPRRGNLDSSDRNPYVDKDVGSIPEPTFPPDFGRNLGPRDPPPFSDREKPGLGFPGKDASFPRRDRFPPLDMPPVGNKGPQGCPLPEMSPLSGHLNRDSKPWLEEKDPKYPPSKVSGAEMPPYQKKNLPPHEGPDPSGGFKGMKDLPHSQSPSTVTLRGEHEFQSSSAQARDQDYRDIDYRTATGRVFEYKHKELQPPEGLNKDSKPDQDYRNASMEEKVSNIISVTGIPKSATMEQVNQTALTSPGVCNL</sequence>
<feature type="compositionally biased region" description="Basic and acidic residues" evidence="1">
    <location>
        <begin position="224"/>
        <end position="244"/>
    </location>
</feature>
<protein>
    <submittedName>
        <fullName evidence="2">RNA-binding protein 6-like</fullName>
    </submittedName>
</protein>
<keyword evidence="3" id="KW-1185">Reference proteome</keyword>
<feature type="compositionally biased region" description="Basic and acidic residues" evidence="1">
    <location>
        <begin position="192"/>
        <end position="202"/>
    </location>
</feature>
<dbReference type="GeneTree" id="ENSGT00940000166798"/>
<accession>A0A3B3B806</accession>
<evidence type="ECO:0000313" key="3">
    <source>
        <dbReference type="Proteomes" id="UP000261560"/>
    </source>
</evidence>
<proteinExistence type="predicted"/>
<reference evidence="2" key="2">
    <citation type="submission" date="2025-09" db="UniProtKB">
        <authorList>
            <consortium name="Ensembl"/>
        </authorList>
    </citation>
    <scope>IDENTIFICATION</scope>
</reference>
<dbReference type="Proteomes" id="UP000261560">
    <property type="component" value="Unplaced"/>
</dbReference>
<reference evidence="2" key="1">
    <citation type="submission" date="2025-08" db="UniProtKB">
        <authorList>
            <consortium name="Ensembl"/>
        </authorList>
    </citation>
    <scope>IDENTIFICATION</scope>
</reference>
<evidence type="ECO:0000313" key="2">
    <source>
        <dbReference type="Ensembl" id="ENSOMEP00000001168.1"/>
    </source>
</evidence>
<feature type="region of interest" description="Disordered" evidence="1">
    <location>
        <begin position="1"/>
        <end position="401"/>
    </location>
</feature>
<feature type="compositionally biased region" description="Basic and acidic residues" evidence="1">
    <location>
        <begin position="45"/>
        <end position="86"/>
    </location>
</feature>
<feature type="compositionally biased region" description="Basic and acidic residues" evidence="1">
    <location>
        <begin position="319"/>
        <end position="333"/>
    </location>
</feature>
<feature type="compositionally biased region" description="Basic and acidic residues" evidence="1">
    <location>
        <begin position="171"/>
        <end position="184"/>
    </location>
</feature>
<name>A0A3B3B806_ORYME</name>